<dbReference type="Proteomes" id="UP000605846">
    <property type="component" value="Unassembled WGS sequence"/>
</dbReference>
<dbReference type="InterPro" id="IPR032675">
    <property type="entry name" value="LRR_dom_sf"/>
</dbReference>
<name>A0A8H7EKA9_9FUNG</name>
<organism evidence="1 2">
    <name type="scientific">Apophysomyces ossiformis</name>
    <dbReference type="NCBI Taxonomy" id="679940"/>
    <lineage>
        <taxon>Eukaryota</taxon>
        <taxon>Fungi</taxon>
        <taxon>Fungi incertae sedis</taxon>
        <taxon>Mucoromycota</taxon>
        <taxon>Mucoromycotina</taxon>
        <taxon>Mucoromycetes</taxon>
        <taxon>Mucorales</taxon>
        <taxon>Mucorineae</taxon>
        <taxon>Mucoraceae</taxon>
        <taxon>Apophysomyces</taxon>
    </lineage>
</organism>
<dbReference type="EMBL" id="JABAYA010000282">
    <property type="protein sequence ID" value="KAF7721294.1"/>
    <property type="molecule type" value="Genomic_DNA"/>
</dbReference>
<dbReference type="Gene3D" id="3.80.10.10">
    <property type="entry name" value="Ribonuclease Inhibitor"/>
    <property type="match status" value="1"/>
</dbReference>
<keyword evidence="2" id="KW-1185">Reference proteome</keyword>
<protein>
    <submittedName>
        <fullName evidence="1">Uncharacterized protein</fullName>
    </submittedName>
</protein>
<comment type="caution">
    <text evidence="1">The sequence shown here is derived from an EMBL/GenBank/DDBJ whole genome shotgun (WGS) entry which is preliminary data.</text>
</comment>
<reference evidence="1" key="1">
    <citation type="submission" date="2020-01" db="EMBL/GenBank/DDBJ databases">
        <title>Genome Sequencing of Three Apophysomyces-Like Fungal Strains Confirms a Novel Fungal Genus in the Mucoromycota with divergent Burkholderia-like Endosymbiotic Bacteria.</title>
        <authorList>
            <person name="Stajich J.E."/>
            <person name="Macias A.M."/>
            <person name="Carter-House D."/>
            <person name="Lovett B."/>
            <person name="Kasson L.R."/>
            <person name="Berry K."/>
            <person name="Grigoriev I."/>
            <person name="Chang Y."/>
            <person name="Spatafora J."/>
            <person name="Kasson M.T."/>
        </authorList>
    </citation>
    <scope>NUCLEOTIDE SEQUENCE</scope>
    <source>
        <strain evidence="1">NRRL A-21654</strain>
    </source>
</reference>
<proteinExistence type="predicted"/>
<sequence>MYGKLSFHELEQIHSNLPHLRHLELRRLCTIGDIPRDAIPCNTLRTLKLEMRNGHLWGQYFALKYANLEELHILNRHPIPLSFVREIKFLASANKHLKVLNTAGESSYSILKILARVNAPVAAIHHTISDAFLFSKMIRSFQNSLSTISVSDQPEISRAEVLQQLQSCPSLINLDLWWLGGVVEIDWILSKLPNLKQLSVQADSISVSSTHGIARTHRKLEKLELDAHDISDKTYMYLSKSCTRLYFLSCWYLAEVVQSRTVYYPHTGLKCLQIRNGGASTFCTSGPTHCMYKLIRMNEVERIRERDEQHDRLAEDMERRTSAGAQWFHRTSWYDKMDVHPMKTPSDAQNKLCVYSDRECCYTQSTTPETRGNQQKPGNIPVVSIVCHYVDEIKLDGLQVLS</sequence>
<evidence type="ECO:0000313" key="1">
    <source>
        <dbReference type="EMBL" id="KAF7721294.1"/>
    </source>
</evidence>
<accession>A0A8H7EKA9</accession>
<dbReference type="SUPFAM" id="SSF52047">
    <property type="entry name" value="RNI-like"/>
    <property type="match status" value="1"/>
</dbReference>
<dbReference type="AlphaFoldDB" id="A0A8H7EKA9"/>
<gene>
    <name evidence="1" type="ORF">EC973_004955</name>
</gene>
<evidence type="ECO:0000313" key="2">
    <source>
        <dbReference type="Proteomes" id="UP000605846"/>
    </source>
</evidence>